<reference evidence="1 2" key="1">
    <citation type="submission" date="2016-11" db="EMBL/GenBank/DDBJ databases">
        <title>Trade-off between light-utilization and light-protection in marine flavobacteria.</title>
        <authorList>
            <person name="Kumagai Y."/>
        </authorList>
    </citation>
    <scope>NUCLEOTIDE SEQUENCE [LARGE SCALE GENOMIC DNA]</scope>
    <source>
        <strain evidence="1 2">NBRC 107741</strain>
    </source>
</reference>
<proteinExistence type="predicted"/>
<evidence type="ECO:0000313" key="1">
    <source>
        <dbReference type="EMBL" id="PQB03695.1"/>
    </source>
</evidence>
<dbReference type="InterPro" id="IPR019619">
    <property type="entry name" value="DUF2490"/>
</dbReference>
<name>A0A2S7KM37_9FLAO</name>
<protein>
    <recommendedName>
        <fullName evidence="3">DUF2490 domain-containing protein</fullName>
    </recommendedName>
</protein>
<accession>A0A2S7KM37</accession>
<evidence type="ECO:0008006" key="3">
    <source>
        <dbReference type="Google" id="ProtNLM"/>
    </source>
</evidence>
<evidence type="ECO:0000313" key="2">
    <source>
        <dbReference type="Proteomes" id="UP000239800"/>
    </source>
</evidence>
<keyword evidence="2" id="KW-1185">Reference proteome</keyword>
<sequence>MVLFCLLGLAEIEDSQAQTDNQIWSNFAIKAPLDEKFSIGGDAGIRGLISGREWSQILIRPTATYRAHKLLKVSAGLALFSTFNVNTYNVNEFRLNQDFNLTWPDLGWSKLFFRLRFEERWFYYQDRVNNFSLRGRILGGIQSRDLTFLGEKRPIYLKMMLEGFIPFERDIEEVFVNNFRWYFALGHRLSKDWRYEVHYIRQISKLFDSSGSTTPQNIFRLRVFYSLDPKEEQIDDDVINPDGD</sequence>
<dbReference type="AlphaFoldDB" id="A0A2S7KM37"/>
<comment type="caution">
    <text evidence="1">The sequence shown here is derived from an EMBL/GenBank/DDBJ whole genome shotgun (WGS) entry which is preliminary data.</text>
</comment>
<organism evidence="1 2">
    <name type="scientific">Aureitalea marina</name>
    <dbReference type="NCBI Taxonomy" id="930804"/>
    <lineage>
        <taxon>Bacteria</taxon>
        <taxon>Pseudomonadati</taxon>
        <taxon>Bacteroidota</taxon>
        <taxon>Flavobacteriia</taxon>
        <taxon>Flavobacteriales</taxon>
        <taxon>Flavobacteriaceae</taxon>
        <taxon>Aureitalea</taxon>
    </lineage>
</organism>
<dbReference type="Proteomes" id="UP000239800">
    <property type="component" value="Unassembled WGS sequence"/>
</dbReference>
<dbReference type="RefSeq" id="WP_181039931.1">
    <property type="nucleotide sequence ID" value="NZ_MQUB01000001.1"/>
</dbReference>
<dbReference type="Pfam" id="PF10677">
    <property type="entry name" value="DUF2490"/>
    <property type="match status" value="1"/>
</dbReference>
<gene>
    <name evidence="1" type="ORF">BST85_01345</name>
</gene>
<dbReference type="EMBL" id="MQUB01000001">
    <property type="protein sequence ID" value="PQB03695.1"/>
    <property type="molecule type" value="Genomic_DNA"/>
</dbReference>